<protein>
    <submittedName>
        <fullName evidence="2">Cation transporter</fullName>
    </submittedName>
</protein>
<gene>
    <name evidence="2" type="ORF">EGT73_06450</name>
</gene>
<organism evidence="2 3">
    <name type="scientific">Acinetobacter johnsonii</name>
    <dbReference type="NCBI Taxonomy" id="40214"/>
    <lineage>
        <taxon>Bacteria</taxon>
        <taxon>Pseudomonadati</taxon>
        <taxon>Pseudomonadota</taxon>
        <taxon>Gammaproteobacteria</taxon>
        <taxon>Moraxellales</taxon>
        <taxon>Moraxellaceae</taxon>
        <taxon>Acinetobacter</taxon>
    </lineage>
</organism>
<dbReference type="RefSeq" id="WP_125273848.1">
    <property type="nucleotide sequence ID" value="NZ_JAOBYQ010000007.1"/>
</dbReference>
<evidence type="ECO:0000256" key="1">
    <source>
        <dbReference type="SAM" id="SignalP"/>
    </source>
</evidence>
<comment type="caution">
    <text evidence="2">The sequence shown here is derived from an EMBL/GenBank/DDBJ whole genome shotgun (WGS) entry which is preliminary data.</text>
</comment>
<proteinExistence type="predicted"/>
<feature type="chain" id="PRO_5019433267" evidence="1">
    <location>
        <begin position="24"/>
        <end position="145"/>
    </location>
</feature>
<dbReference type="EMBL" id="RHXE01000009">
    <property type="protein sequence ID" value="RSE24699.1"/>
    <property type="molecule type" value="Genomic_DNA"/>
</dbReference>
<dbReference type="AlphaFoldDB" id="A0A427UW42"/>
<dbReference type="InterPro" id="IPR054660">
    <property type="entry name" value="CzcI-like"/>
</dbReference>
<reference evidence="2 3" key="1">
    <citation type="submission" date="2018-10" db="EMBL/GenBank/DDBJ databases">
        <title>Transmission dynamics of multidrug resistant bacteria on intensive care unit surfaces.</title>
        <authorList>
            <person name="D'Souza A.W."/>
            <person name="Potter R.F."/>
            <person name="Wallace M."/>
            <person name="Shupe A."/>
            <person name="Patel S."/>
            <person name="Sun S."/>
            <person name="Gul D."/>
            <person name="Kwon J.H."/>
            <person name="Andleeb S."/>
            <person name="Burnham C.-A.D."/>
            <person name="Dantas G."/>
        </authorList>
    </citation>
    <scope>NUCLEOTIDE SEQUENCE [LARGE SCALE GENOMIC DNA]</scope>
    <source>
        <strain evidence="2 3">AJ_385</strain>
    </source>
</reference>
<sequence length="145" mass="16737">MRSTTWISVLVALFMFQSLWNVAAAFCVHEEQKTQVVTQQNFHFGHHQTTLCVSDDKAHQQSSADSHTQTANDQFELGEDHQDHQDHQDHLPSMAHLIIPKEINYQMPLAFELRERPQFFWHNAYQAPDLLGQHPPPELSPLMVG</sequence>
<keyword evidence="1" id="KW-0732">Signal</keyword>
<name>A0A427UW42_ACIJO</name>
<feature type="signal peptide" evidence="1">
    <location>
        <begin position="1"/>
        <end position="23"/>
    </location>
</feature>
<evidence type="ECO:0000313" key="2">
    <source>
        <dbReference type="EMBL" id="RSE24699.1"/>
    </source>
</evidence>
<dbReference type="Proteomes" id="UP000277537">
    <property type="component" value="Unassembled WGS sequence"/>
</dbReference>
<accession>A0A427UW42</accession>
<dbReference type="NCBIfam" id="NF045615">
    <property type="entry name" value="efflu_CzcI_Acin"/>
    <property type="match status" value="1"/>
</dbReference>
<evidence type="ECO:0000313" key="3">
    <source>
        <dbReference type="Proteomes" id="UP000277537"/>
    </source>
</evidence>